<dbReference type="AlphaFoldDB" id="A0A285GS18"/>
<evidence type="ECO:0000256" key="1">
    <source>
        <dbReference type="ARBA" id="ARBA00004953"/>
    </source>
</evidence>
<dbReference type="STRING" id="1413210.U472_08950"/>
<evidence type="ECO:0000256" key="4">
    <source>
        <dbReference type="ARBA" id="ARBA00022679"/>
    </source>
</evidence>
<keyword evidence="2" id="KW-0169">Cobalamin biosynthesis</keyword>
<keyword evidence="3 7" id="KW-0489">Methyltransferase</keyword>
<dbReference type="EMBL" id="OBDZ01000009">
    <property type="protein sequence ID" value="SNY25306.1"/>
    <property type="molecule type" value="Genomic_DNA"/>
</dbReference>
<dbReference type="NCBIfam" id="TIGR01466">
    <property type="entry name" value="cobJ_cbiH"/>
    <property type="match status" value="1"/>
</dbReference>
<dbReference type="GO" id="GO:0008168">
    <property type="term" value="F:methyltransferase activity"/>
    <property type="evidence" value="ECO:0007669"/>
    <property type="project" value="UniProtKB-KW"/>
</dbReference>
<sequence>MGIGPGDIEYMSLKAYRVLQQVDVVVGYQTYIKLLEEILTEEQQVISNGMTKEVERCRQAINLALEGEEVAIVSSGDPGVYGMAGLILELVKENPKLEVEIIPGITAANAAASSLGAPLMHDYAVISLSDLMTPWEVIEKRLEKAAEGDFIVALYNPKSKKRIKQVEIARNIFLENRSADTPVGIVRKAKRGDEELIVTTLAEMLEHKIDMLTTVIIGNSQTLKQGDLMVTPRGYQL</sequence>
<dbReference type="GO" id="GO:0032259">
    <property type="term" value="P:methylation"/>
    <property type="evidence" value="ECO:0007669"/>
    <property type="project" value="UniProtKB-KW"/>
</dbReference>
<dbReference type="InterPro" id="IPR014777">
    <property type="entry name" value="4pyrrole_Mease_sub1"/>
</dbReference>
<dbReference type="InterPro" id="IPR000878">
    <property type="entry name" value="4pyrrol_Mease"/>
</dbReference>
<accession>A0A285GS18</accession>
<dbReference type="InterPro" id="IPR014776">
    <property type="entry name" value="4pyrrole_Mease_sub2"/>
</dbReference>
<name>A0A285GS18_9FIRM</name>
<evidence type="ECO:0000256" key="2">
    <source>
        <dbReference type="ARBA" id="ARBA00022573"/>
    </source>
</evidence>
<comment type="pathway">
    <text evidence="1">Cofactor biosynthesis; adenosylcobalamin biosynthesis.</text>
</comment>
<gene>
    <name evidence="7" type="ORF">SAMN06265827_10962</name>
</gene>
<dbReference type="InterPro" id="IPR035996">
    <property type="entry name" value="4pyrrol_Methylase_sf"/>
</dbReference>
<dbReference type="Gene3D" id="3.30.950.10">
    <property type="entry name" value="Methyltransferase, Cobalt-precorrin-4 Transmethylase, Domain 2"/>
    <property type="match status" value="1"/>
</dbReference>
<dbReference type="Proteomes" id="UP000219573">
    <property type="component" value="Unassembled WGS sequence"/>
</dbReference>
<reference evidence="8" key="1">
    <citation type="submission" date="2017-09" db="EMBL/GenBank/DDBJ databases">
        <authorList>
            <person name="Varghese N."/>
            <person name="Submissions S."/>
        </authorList>
    </citation>
    <scope>NUCLEOTIDE SEQUENCE [LARGE SCALE GENOMIC DNA]</scope>
    <source>
        <strain evidence="8">MSL47</strain>
    </source>
</reference>
<evidence type="ECO:0000259" key="6">
    <source>
        <dbReference type="Pfam" id="PF00590"/>
    </source>
</evidence>
<dbReference type="Pfam" id="PF00590">
    <property type="entry name" value="TP_methylase"/>
    <property type="match status" value="1"/>
</dbReference>
<evidence type="ECO:0000313" key="8">
    <source>
        <dbReference type="Proteomes" id="UP000219573"/>
    </source>
</evidence>
<feature type="domain" description="Tetrapyrrole methylase" evidence="6">
    <location>
        <begin position="2"/>
        <end position="204"/>
    </location>
</feature>
<proteinExistence type="predicted"/>
<dbReference type="UniPathway" id="UPA00148"/>
<evidence type="ECO:0000313" key="7">
    <source>
        <dbReference type="EMBL" id="SNY25306.1"/>
    </source>
</evidence>
<dbReference type="Gene3D" id="3.40.1010.10">
    <property type="entry name" value="Cobalt-precorrin-4 Transmethylase, Domain 1"/>
    <property type="match status" value="1"/>
</dbReference>
<dbReference type="CDD" id="cd11646">
    <property type="entry name" value="Precorrin_3B_C17_MT"/>
    <property type="match status" value="1"/>
</dbReference>
<protein>
    <submittedName>
        <fullName evidence="7">Precorrin-3B C17-methyltransferase</fullName>
    </submittedName>
</protein>
<dbReference type="SUPFAM" id="SSF53790">
    <property type="entry name" value="Tetrapyrrole methylase"/>
    <property type="match status" value="1"/>
</dbReference>
<dbReference type="InterPro" id="IPR051810">
    <property type="entry name" value="Precorrin_MeTrfase"/>
</dbReference>
<keyword evidence="5" id="KW-0949">S-adenosyl-L-methionine</keyword>
<organism evidence="7 8">
    <name type="scientific">Orenia metallireducens</name>
    <dbReference type="NCBI Taxonomy" id="1413210"/>
    <lineage>
        <taxon>Bacteria</taxon>
        <taxon>Bacillati</taxon>
        <taxon>Bacillota</taxon>
        <taxon>Clostridia</taxon>
        <taxon>Halanaerobiales</taxon>
        <taxon>Halobacteroidaceae</taxon>
        <taxon>Orenia</taxon>
    </lineage>
</organism>
<keyword evidence="8" id="KW-1185">Reference proteome</keyword>
<dbReference type="PANTHER" id="PTHR47036:SF1">
    <property type="entry name" value="COBALT-FACTOR III C(17)-METHYLTRANSFERASE-RELATED"/>
    <property type="match status" value="1"/>
</dbReference>
<evidence type="ECO:0000256" key="3">
    <source>
        <dbReference type="ARBA" id="ARBA00022603"/>
    </source>
</evidence>
<dbReference type="InterPro" id="IPR006363">
    <property type="entry name" value="Cbl_synth_CobJ/CibH_dom"/>
</dbReference>
<dbReference type="GO" id="GO:0009236">
    <property type="term" value="P:cobalamin biosynthetic process"/>
    <property type="evidence" value="ECO:0007669"/>
    <property type="project" value="UniProtKB-UniPathway"/>
</dbReference>
<keyword evidence="4 7" id="KW-0808">Transferase</keyword>
<dbReference type="PANTHER" id="PTHR47036">
    <property type="entry name" value="COBALT-FACTOR III C(17)-METHYLTRANSFERASE-RELATED"/>
    <property type="match status" value="1"/>
</dbReference>
<evidence type="ECO:0000256" key="5">
    <source>
        <dbReference type="ARBA" id="ARBA00022691"/>
    </source>
</evidence>